<dbReference type="PRINTS" id="PR00037">
    <property type="entry name" value="HTHLACR"/>
</dbReference>
<evidence type="ECO:0000256" key="2">
    <source>
        <dbReference type="ARBA" id="ARBA00023125"/>
    </source>
</evidence>
<sequence length="254" mass="28192">MFSEERREEILKLLEQTGRVQVKDLAEQFNVSIDSIRRDLSIMEEKGLLKRTHGGAIPARLIRLFPGPSDQRYNHGDDYGNAIAKRAASFIKAGQTVFMGGASIHYIMLKYLPEDVQFTVVTNSLRIADVLRTMDNVECYLIGGRVKKSGNMSDAFTNEMIKQFNFDLAFLTGGALNEKGLSTATPEVAIGARVIHKQARKNICLMGHWGFGTTNFVHILPADAFNLIITDEETAEEHIEAVRGYGGIVEVASL</sequence>
<keyword evidence="1" id="KW-0805">Transcription regulation</keyword>
<accession>A0A285CQU7</accession>
<dbReference type="InterPro" id="IPR014036">
    <property type="entry name" value="DeoR-like_C"/>
</dbReference>
<feature type="domain" description="HTH deoR-type" evidence="4">
    <location>
        <begin position="3"/>
        <end position="58"/>
    </location>
</feature>
<dbReference type="InterPro" id="IPR050313">
    <property type="entry name" value="Carb_Metab_HTH_regulators"/>
</dbReference>
<dbReference type="InterPro" id="IPR011991">
    <property type="entry name" value="ArsR-like_HTH"/>
</dbReference>
<dbReference type="Pfam" id="PF00455">
    <property type="entry name" value="DeoRC"/>
    <property type="match status" value="1"/>
</dbReference>
<dbReference type="InterPro" id="IPR037171">
    <property type="entry name" value="NagB/RpiA_transferase-like"/>
</dbReference>
<dbReference type="GO" id="GO:0003677">
    <property type="term" value="F:DNA binding"/>
    <property type="evidence" value="ECO:0007669"/>
    <property type="project" value="UniProtKB-KW"/>
</dbReference>
<reference evidence="5" key="1">
    <citation type="submission" date="2017-08" db="EMBL/GenBank/DDBJ databases">
        <authorList>
            <person name="de Groot N.N."/>
        </authorList>
    </citation>
    <scope>NUCLEOTIDE SEQUENCE [LARGE SCALE GENOMIC DNA]</scope>
    <source>
        <strain evidence="5">JC228</strain>
    </source>
</reference>
<dbReference type="EMBL" id="OAOP01000003">
    <property type="protein sequence ID" value="SNX69950.1"/>
    <property type="molecule type" value="Genomic_DNA"/>
</dbReference>
<protein>
    <submittedName>
        <fullName evidence="5">DeoR family transcriptional regulator</fullName>
    </submittedName>
</protein>
<organism evidence="5 6">
    <name type="scientific">Bacillus oleivorans</name>
    <dbReference type="NCBI Taxonomy" id="1448271"/>
    <lineage>
        <taxon>Bacteria</taxon>
        <taxon>Bacillati</taxon>
        <taxon>Bacillota</taxon>
        <taxon>Bacilli</taxon>
        <taxon>Bacillales</taxon>
        <taxon>Bacillaceae</taxon>
        <taxon>Bacillus</taxon>
    </lineage>
</organism>
<dbReference type="InterPro" id="IPR001034">
    <property type="entry name" value="DeoR_HTH"/>
</dbReference>
<dbReference type="PROSITE" id="PS51000">
    <property type="entry name" value="HTH_DEOR_2"/>
    <property type="match status" value="1"/>
</dbReference>
<evidence type="ECO:0000313" key="6">
    <source>
        <dbReference type="Proteomes" id="UP000219546"/>
    </source>
</evidence>
<evidence type="ECO:0000256" key="1">
    <source>
        <dbReference type="ARBA" id="ARBA00023015"/>
    </source>
</evidence>
<dbReference type="Pfam" id="PF08220">
    <property type="entry name" value="HTH_DeoR"/>
    <property type="match status" value="1"/>
</dbReference>
<dbReference type="InterPro" id="IPR036390">
    <property type="entry name" value="WH_DNA-bd_sf"/>
</dbReference>
<dbReference type="Gene3D" id="1.10.10.10">
    <property type="entry name" value="Winged helix-like DNA-binding domain superfamily/Winged helix DNA-binding domain"/>
    <property type="match status" value="1"/>
</dbReference>
<dbReference type="InterPro" id="IPR036388">
    <property type="entry name" value="WH-like_DNA-bd_sf"/>
</dbReference>
<dbReference type="PANTHER" id="PTHR30363">
    <property type="entry name" value="HTH-TYPE TRANSCRIPTIONAL REGULATOR SRLR-RELATED"/>
    <property type="match status" value="1"/>
</dbReference>
<evidence type="ECO:0000259" key="4">
    <source>
        <dbReference type="PROSITE" id="PS51000"/>
    </source>
</evidence>
<evidence type="ECO:0000256" key="3">
    <source>
        <dbReference type="ARBA" id="ARBA00023163"/>
    </source>
</evidence>
<dbReference type="SUPFAM" id="SSF46785">
    <property type="entry name" value="Winged helix' DNA-binding domain"/>
    <property type="match status" value="1"/>
</dbReference>
<gene>
    <name evidence="5" type="ORF">SAMN05877753_103332</name>
</gene>
<dbReference type="PANTHER" id="PTHR30363:SF51">
    <property type="entry name" value="HTH-TYPE TRANSCRIPTIONAL REPRESSOR GLCR"/>
    <property type="match status" value="1"/>
</dbReference>
<dbReference type="CDD" id="cd00090">
    <property type="entry name" value="HTH_ARSR"/>
    <property type="match status" value="1"/>
</dbReference>
<evidence type="ECO:0000313" key="5">
    <source>
        <dbReference type="EMBL" id="SNX69950.1"/>
    </source>
</evidence>
<keyword evidence="3" id="KW-0804">Transcription</keyword>
<keyword evidence="2" id="KW-0238">DNA-binding</keyword>
<dbReference type="SMART" id="SM00420">
    <property type="entry name" value="HTH_DEOR"/>
    <property type="match status" value="1"/>
</dbReference>
<dbReference type="OrthoDB" id="9798651at2"/>
<dbReference type="AlphaFoldDB" id="A0A285CQU7"/>
<proteinExistence type="predicted"/>
<name>A0A285CQU7_9BACI</name>
<dbReference type="GO" id="GO:0003700">
    <property type="term" value="F:DNA-binding transcription factor activity"/>
    <property type="evidence" value="ECO:0007669"/>
    <property type="project" value="InterPro"/>
</dbReference>
<dbReference type="SMART" id="SM01134">
    <property type="entry name" value="DeoRC"/>
    <property type="match status" value="1"/>
</dbReference>
<dbReference type="SUPFAM" id="SSF100950">
    <property type="entry name" value="NagB/RpiA/CoA transferase-like"/>
    <property type="match status" value="1"/>
</dbReference>
<dbReference type="Proteomes" id="UP000219546">
    <property type="component" value="Unassembled WGS sequence"/>
</dbReference>
<keyword evidence="6" id="KW-1185">Reference proteome</keyword>
<dbReference type="RefSeq" id="WP_097158244.1">
    <property type="nucleotide sequence ID" value="NZ_JBEPMQ010000002.1"/>
</dbReference>